<evidence type="ECO:0000313" key="3">
    <source>
        <dbReference type="Proteomes" id="UP001497525"/>
    </source>
</evidence>
<dbReference type="AlphaFoldDB" id="A0AAV2T3U4"/>
<feature type="region of interest" description="Disordered" evidence="1">
    <location>
        <begin position="1"/>
        <end position="255"/>
    </location>
</feature>
<comment type="caution">
    <text evidence="2">The sequence shown here is derived from an EMBL/GenBank/DDBJ whole genome shotgun (WGS) entry which is preliminary data.</text>
</comment>
<feature type="compositionally biased region" description="Low complexity" evidence="1">
    <location>
        <begin position="126"/>
        <end position="140"/>
    </location>
</feature>
<evidence type="ECO:0000313" key="2">
    <source>
        <dbReference type="EMBL" id="CAL5130847.1"/>
    </source>
</evidence>
<feature type="compositionally biased region" description="Polar residues" evidence="1">
    <location>
        <begin position="36"/>
        <end position="49"/>
    </location>
</feature>
<reference evidence="2" key="1">
    <citation type="submission" date="2024-06" db="EMBL/GenBank/DDBJ databases">
        <authorList>
            <person name="Liu X."/>
            <person name="Lenzi L."/>
            <person name="Haldenby T S."/>
            <person name="Uol C."/>
        </authorList>
    </citation>
    <scope>NUCLEOTIDE SEQUENCE</scope>
</reference>
<feature type="compositionally biased region" description="Polar residues" evidence="1">
    <location>
        <begin position="178"/>
        <end position="187"/>
    </location>
</feature>
<proteinExistence type="predicted"/>
<protein>
    <submittedName>
        <fullName evidence="2">Uncharacterized protein</fullName>
    </submittedName>
</protein>
<gene>
    <name evidence="2" type="ORF">CDAUBV1_LOCUS3063</name>
</gene>
<dbReference type="Proteomes" id="UP001497525">
    <property type="component" value="Unassembled WGS sequence"/>
</dbReference>
<feature type="compositionally biased region" description="Pro residues" evidence="1">
    <location>
        <begin position="61"/>
        <end position="71"/>
    </location>
</feature>
<dbReference type="EMBL" id="CAXLJL010000076">
    <property type="protein sequence ID" value="CAL5130847.1"/>
    <property type="molecule type" value="Genomic_DNA"/>
</dbReference>
<accession>A0AAV2T3U4</accession>
<evidence type="ECO:0000256" key="1">
    <source>
        <dbReference type="SAM" id="MobiDB-lite"/>
    </source>
</evidence>
<name>A0AAV2T3U4_CALDB</name>
<feature type="compositionally biased region" description="Pro residues" evidence="1">
    <location>
        <begin position="1"/>
        <end position="10"/>
    </location>
</feature>
<feature type="compositionally biased region" description="Polar residues" evidence="1">
    <location>
        <begin position="234"/>
        <end position="252"/>
    </location>
</feature>
<feature type="compositionally biased region" description="Polar residues" evidence="1">
    <location>
        <begin position="108"/>
        <end position="124"/>
    </location>
</feature>
<feature type="compositionally biased region" description="Low complexity" evidence="1">
    <location>
        <begin position="214"/>
        <end position="227"/>
    </location>
</feature>
<sequence length="319" mass="33909">MSSLSSPPPSASDSRSRRYLFTSLQPPADSKRLPNEDTSTPVSTPTGNGPSKFGVSVHVEPQPPPLPPRIPSPSVLRSVGSVDRATSIPPKVSNGFQPKTKNEEIRNRSQPTSPHTKSPISGPTDSFGVGSVNGSLSSGFETVRPTKLPSGAADEPVQNSPPSVKHDTLLLPPPAAPSTQSSGNSDEQNCDPPSLNEDSLLLPPPAPWNTDDCSTSSFVTNSSSKTSGCKSDRNSSQGSFESGYHKTSNPISDNYPVRFPMHNRINSPKSHSVLDEVSVADDFTRTDELELGSEELSSMTDESTYASARLIRNILLGCD</sequence>
<organism evidence="2 3">
    <name type="scientific">Calicophoron daubneyi</name>
    <name type="common">Rumen fluke</name>
    <name type="synonym">Paramphistomum daubneyi</name>
    <dbReference type="NCBI Taxonomy" id="300641"/>
    <lineage>
        <taxon>Eukaryota</taxon>
        <taxon>Metazoa</taxon>
        <taxon>Spiralia</taxon>
        <taxon>Lophotrochozoa</taxon>
        <taxon>Platyhelminthes</taxon>
        <taxon>Trematoda</taxon>
        <taxon>Digenea</taxon>
        <taxon>Plagiorchiida</taxon>
        <taxon>Pronocephalata</taxon>
        <taxon>Paramphistomoidea</taxon>
        <taxon>Paramphistomidae</taxon>
        <taxon>Calicophoron</taxon>
    </lineage>
</organism>